<dbReference type="AlphaFoldDB" id="A0A7G1P5E6"/>
<evidence type="ECO:0000256" key="2">
    <source>
        <dbReference type="SAM" id="Phobius"/>
    </source>
</evidence>
<proteinExistence type="predicted"/>
<keyword evidence="2" id="KW-0812">Transmembrane</keyword>
<organism evidence="3 4">
    <name type="scientific">Streptomyces aurantiacus</name>
    <dbReference type="NCBI Taxonomy" id="47760"/>
    <lineage>
        <taxon>Bacteria</taxon>
        <taxon>Bacillati</taxon>
        <taxon>Actinomycetota</taxon>
        <taxon>Actinomycetes</taxon>
        <taxon>Kitasatosporales</taxon>
        <taxon>Streptomycetaceae</taxon>
        <taxon>Streptomyces</taxon>
        <taxon>Streptomyces aurantiacus group</taxon>
    </lineage>
</organism>
<evidence type="ECO:0000313" key="3">
    <source>
        <dbReference type="EMBL" id="BCL29921.1"/>
    </source>
</evidence>
<protein>
    <submittedName>
        <fullName evidence="3">Uncharacterized protein</fullName>
    </submittedName>
</protein>
<sequence length="90" mass="9716">MSDLIPVIPVALPWLSFQLASLGVLLFLARTSAPARGGGGRHRKGDPVPRSHVLQRTPRRAEVPLDGSASRLARPYLPREIYVSHEAAAA</sequence>
<gene>
    <name evidence="3" type="ORF">GCM10017557_47800</name>
</gene>
<dbReference type="Proteomes" id="UP000516444">
    <property type="component" value="Chromosome"/>
</dbReference>
<evidence type="ECO:0000313" key="4">
    <source>
        <dbReference type="Proteomes" id="UP000516444"/>
    </source>
</evidence>
<keyword evidence="2" id="KW-1133">Transmembrane helix</keyword>
<dbReference type="KEGG" id="sgm:GCM10017557_47800"/>
<keyword evidence="2" id="KW-0472">Membrane</keyword>
<dbReference type="RefSeq" id="WP_190851975.1">
    <property type="nucleotide sequence ID" value="NZ_AP023440.1"/>
</dbReference>
<feature type="transmembrane region" description="Helical" evidence="2">
    <location>
        <begin position="6"/>
        <end position="28"/>
    </location>
</feature>
<evidence type="ECO:0000256" key="1">
    <source>
        <dbReference type="SAM" id="MobiDB-lite"/>
    </source>
</evidence>
<dbReference type="EMBL" id="AP023440">
    <property type="protein sequence ID" value="BCL29921.1"/>
    <property type="molecule type" value="Genomic_DNA"/>
</dbReference>
<keyword evidence="4" id="KW-1185">Reference proteome</keyword>
<name>A0A7G1P5E6_9ACTN</name>
<accession>A0A7G1P5E6</accession>
<reference evidence="3 4" key="1">
    <citation type="journal article" date="2014" name="Int. J. Syst. Evol. Microbiol.">
        <title>Complete genome sequence of Corynebacterium casei LMG S-19264T (=DSM 44701T), isolated from a smear-ripened cheese.</title>
        <authorList>
            <consortium name="US DOE Joint Genome Institute (JGI-PGF)"/>
            <person name="Walter F."/>
            <person name="Albersmeier A."/>
            <person name="Kalinowski J."/>
            <person name="Ruckert C."/>
        </authorList>
    </citation>
    <scope>NUCLEOTIDE SEQUENCE [LARGE SCALE GENOMIC DNA]</scope>
    <source>
        <strain evidence="3 4">JCM 4677</strain>
    </source>
</reference>
<feature type="region of interest" description="Disordered" evidence="1">
    <location>
        <begin position="33"/>
        <end position="67"/>
    </location>
</feature>